<dbReference type="EMBL" id="GBXM01040166">
    <property type="protein sequence ID" value="JAH68411.1"/>
    <property type="molecule type" value="Transcribed_RNA"/>
</dbReference>
<reference evidence="2" key="2">
    <citation type="journal article" date="2015" name="Fish Shellfish Immunol.">
        <title>Early steps in the European eel (Anguilla anguilla)-Vibrio vulnificus interaction in the gills: Role of the RtxA13 toxin.</title>
        <authorList>
            <person name="Callol A."/>
            <person name="Pajuelo D."/>
            <person name="Ebbesson L."/>
            <person name="Teles M."/>
            <person name="MacKenzie S."/>
            <person name="Amaro C."/>
        </authorList>
    </citation>
    <scope>NUCLEOTIDE SEQUENCE</scope>
</reference>
<accession>A0A0E9URP5</accession>
<sequence>MRSLLALEERENRTEGQTENPKAATEFRSIWREETHQRLLRGSLQAY</sequence>
<dbReference type="AlphaFoldDB" id="A0A0E9URP5"/>
<feature type="region of interest" description="Disordered" evidence="1">
    <location>
        <begin position="1"/>
        <end position="23"/>
    </location>
</feature>
<evidence type="ECO:0000313" key="2">
    <source>
        <dbReference type="EMBL" id="JAH68411.1"/>
    </source>
</evidence>
<proteinExistence type="predicted"/>
<evidence type="ECO:0000256" key="1">
    <source>
        <dbReference type="SAM" id="MobiDB-lite"/>
    </source>
</evidence>
<reference evidence="2" key="1">
    <citation type="submission" date="2014-11" db="EMBL/GenBank/DDBJ databases">
        <authorList>
            <person name="Amaro Gonzalez C."/>
        </authorList>
    </citation>
    <scope>NUCLEOTIDE SEQUENCE</scope>
</reference>
<organism evidence="2">
    <name type="scientific">Anguilla anguilla</name>
    <name type="common">European freshwater eel</name>
    <name type="synonym">Muraena anguilla</name>
    <dbReference type="NCBI Taxonomy" id="7936"/>
    <lineage>
        <taxon>Eukaryota</taxon>
        <taxon>Metazoa</taxon>
        <taxon>Chordata</taxon>
        <taxon>Craniata</taxon>
        <taxon>Vertebrata</taxon>
        <taxon>Euteleostomi</taxon>
        <taxon>Actinopterygii</taxon>
        <taxon>Neopterygii</taxon>
        <taxon>Teleostei</taxon>
        <taxon>Anguilliformes</taxon>
        <taxon>Anguillidae</taxon>
        <taxon>Anguilla</taxon>
    </lineage>
</organism>
<protein>
    <submittedName>
        <fullName evidence="2">Uncharacterized protein</fullName>
    </submittedName>
</protein>
<feature type="compositionally biased region" description="Basic and acidic residues" evidence="1">
    <location>
        <begin position="7"/>
        <end position="16"/>
    </location>
</feature>
<name>A0A0E9URP5_ANGAN</name>